<dbReference type="AlphaFoldDB" id="A0A3G7U779"/>
<feature type="region of interest" description="Disordered" evidence="1">
    <location>
        <begin position="36"/>
        <end position="67"/>
    </location>
</feature>
<dbReference type="EMBL" id="CP027754">
    <property type="protein sequence ID" value="AZE54542.1"/>
    <property type="molecule type" value="Genomic_DNA"/>
</dbReference>
<dbReference type="Proteomes" id="UP000268696">
    <property type="component" value="Chromosome"/>
</dbReference>
<organism evidence="2 3">
    <name type="scientific">Pseudomonas synxantha</name>
    <dbReference type="NCBI Taxonomy" id="47883"/>
    <lineage>
        <taxon>Bacteria</taxon>
        <taxon>Pseudomonadati</taxon>
        <taxon>Pseudomonadota</taxon>
        <taxon>Gammaproteobacteria</taxon>
        <taxon>Pseudomonadales</taxon>
        <taxon>Pseudomonadaceae</taxon>
        <taxon>Pseudomonas</taxon>
    </lineage>
</organism>
<evidence type="ECO:0000313" key="2">
    <source>
        <dbReference type="EMBL" id="AZE54542.1"/>
    </source>
</evidence>
<name>A0A3G7U779_9PSED</name>
<dbReference type="RefSeq" id="WP_124377326.1">
    <property type="nucleotide sequence ID" value="NZ_CP027754.1"/>
</dbReference>
<protein>
    <submittedName>
        <fullName evidence="2">Uncharacterized protein</fullName>
    </submittedName>
</protein>
<evidence type="ECO:0000256" key="1">
    <source>
        <dbReference type="SAM" id="MobiDB-lite"/>
    </source>
</evidence>
<proteinExistence type="predicted"/>
<gene>
    <name evidence="2" type="ORF">C4K03_2387</name>
</gene>
<evidence type="ECO:0000313" key="3">
    <source>
        <dbReference type="Proteomes" id="UP000268696"/>
    </source>
</evidence>
<reference evidence="2 3" key="1">
    <citation type="submission" date="2018-03" db="EMBL/GenBank/DDBJ databases">
        <title>Diversity of phytobeneficial traits revealed by whole-genome analysis of worldwide-isolated phenazine-producing Pseudomonas spp.</title>
        <authorList>
            <person name="Biessy A."/>
            <person name="Novinscak A."/>
            <person name="Blom J."/>
            <person name="Leger G."/>
            <person name="Thomashow L.S."/>
            <person name="Cazorla F.M."/>
            <person name="Josic D."/>
            <person name="Filion M."/>
        </authorList>
    </citation>
    <scope>NUCLEOTIDE SEQUENCE [LARGE SCALE GENOMIC DNA]</scope>
    <source>
        <strain evidence="2 3">30B</strain>
    </source>
</reference>
<accession>A0A3G7U779</accession>
<sequence length="67" mass="7820">MDSNRLPRRLRRLILMALREGWWVQISPDLQLTLRKPGLPSIHTGTRANDARPVRRRRKPTDGNDHG</sequence>